<evidence type="ECO:0000313" key="2">
    <source>
        <dbReference type="EMBL" id="HIP89681.1"/>
    </source>
</evidence>
<name>A0A832ZHU3_9EURY</name>
<dbReference type="Gene3D" id="3.20.20.190">
    <property type="entry name" value="Phosphatidylinositol (PI) phosphodiesterase"/>
    <property type="match status" value="1"/>
</dbReference>
<dbReference type="PANTHER" id="PTHR46211">
    <property type="entry name" value="GLYCEROPHOSPHORYL DIESTER PHOSPHODIESTERASE"/>
    <property type="match status" value="1"/>
</dbReference>
<dbReference type="PANTHER" id="PTHR46211:SF14">
    <property type="entry name" value="GLYCEROPHOSPHODIESTER PHOSPHODIESTERASE"/>
    <property type="match status" value="1"/>
</dbReference>
<dbReference type="InterPro" id="IPR017946">
    <property type="entry name" value="PLC-like_Pdiesterase_TIM-brl"/>
</dbReference>
<dbReference type="Pfam" id="PF03009">
    <property type="entry name" value="GDPD"/>
    <property type="match status" value="1"/>
</dbReference>
<feature type="domain" description="GP-PDE" evidence="1">
    <location>
        <begin position="9"/>
        <end position="245"/>
    </location>
</feature>
<dbReference type="GO" id="GO:0008081">
    <property type="term" value="F:phosphoric diester hydrolase activity"/>
    <property type="evidence" value="ECO:0007669"/>
    <property type="project" value="InterPro"/>
</dbReference>
<sequence>MPSWDEKRVLVLGHRGYMAKYPENSILAFQKAIEAGADGVELDVWLTKDNHLIIMHDDTLERTAKIKKKTKEVTLDEVKDADLGMGQRIPTLEEVFEVLPEDSLINIEIKDVDAAEESVRVVHNFDADDRVLISSFNIDALQRVRELDDKIRLGILIGDERIVPEIPRLKEELNLYSANTPMEGIPILGFERFKQALAWAKSLGLKIVLWTEIDELYYQNNNLKQLVGLFDVVIADDVDRMINHLKTLGLN</sequence>
<reference evidence="2" key="1">
    <citation type="journal article" date="2020" name="ISME J.">
        <title>Gammaproteobacteria mediating utilization of methyl-, sulfur- and petroleum organic compounds in deep ocean hydrothermal plumes.</title>
        <authorList>
            <person name="Zhou Z."/>
            <person name="Liu Y."/>
            <person name="Pan J."/>
            <person name="Cron B.R."/>
            <person name="Toner B.M."/>
            <person name="Anantharaman K."/>
            <person name="Breier J.A."/>
            <person name="Dick G.J."/>
            <person name="Li M."/>
        </authorList>
    </citation>
    <scope>NUCLEOTIDE SEQUENCE</scope>
    <source>
        <strain evidence="2">SZUA-1476</strain>
    </source>
</reference>
<evidence type="ECO:0000313" key="3">
    <source>
        <dbReference type="Proteomes" id="UP000653692"/>
    </source>
</evidence>
<dbReference type="SUPFAM" id="SSF51695">
    <property type="entry name" value="PLC-like phosphodiesterases"/>
    <property type="match status" value="1"/>
</dbReference>
<dbReference type="InterPro" id="IPR030395">
    <property type="entry name" value="GP_PDE_dom"/>
</dbReference>
<dbReference type="EMBL" id="DQUR01000242">
    <property type="protein sequence ID" value="HIP89681.1"/>
    <property type="molecule type" value="Genomic_DNA"/>
</dbReference>
<organism evidence="2 3">
    <name type="scientific">Thermococcus paralvinellae</name>
    <dbReference type="NCBI Taxonomy" id="582419"/>
    <lineage>
        <taxon>Archaea</taxon>
        <taxon>Methanobacteriati</taxon>
        <taxon>Methanobacteriota</taxon>
        <taxon>Thermococci</taxon>
        <taxon>Thermococcales</taxon>
        <taxon>Thermococcaceae</taxon>
        <taxon>Thermococcus</taxon>
    </lineage>
</organism>
<proteinExistence type="predicted"/>
<accession>A0A832ZHU3</accession>
<protein>
    <submittedName>
        <fullName evidence="2">Glycerophosphodiester phosphodiesterase</fullName>
    </submittedName>
</protein>
<dbReference type="PROSITE" id="PS50007">
    <property type="entry name" value="PIPLC_X_DOMAIN"/>
    <property type="match status" value="1"/>
</dbReference>
<dbReference type="CDD" id="cd08568">
    <property type="entry name" value="GDPD_TmGDE_like"/>
    <property type="match status" value="1"/>
</dbReference>
<dbReference type="PROSITE" id="PS51704">
    <property type="entry name" value="GP_PDE"/>
    <property type="match status" value="1"/>
</dbReference>
<dbReference type="AlphaFoldDB" id="A0A832ZHU3"/>
<comment type="caution">
    <text evidence="2">The sequence shown here is derived from an EMBL/GenBank/DDBJ whole genome shotgun (WGS) entry which is preliminary data.</text>
</comment>
<dbReference type="Proteomes" id="UP000653692">
    <property type="component" value="Unassembled WGS sequence"/>
</dbReference>
<gene>
    <name evidence="2" type="ORF">EYH24_07210</name>
</gene>
<evidence type="ECO:0000259" key="1">
    <source>
        <dbReference type="PROSITE" id="PS51704"/>
    </source>
</evidence>
<dbReference type="GO" id="GO:0006629">
    <property type="term" value="P:lipid metabolic process"/>
    <property type="evidence" value="ECO:0007669"/>
    <property type="project" value="InterPro"/>
</dbReference>